<evidence type="ECO:0000313" key="2">
    <source>
        <dbReference type="Proteomes" id="UP000005510"/>
    </source>
</evidence>
<gene>
    <name evidence="1" type="ORF">PRABACTJOHN_04388</name>
</gene>
<accession>B7BH40</accession>
<evidence type="ECO:0000313" key="1">
    <source>
        <dbReference type="EMBL" id="EEC94257.1"/>
    </source>
</evidence>
<protein>
    <submittedName>
        <fullName evidence="1">Uncharacterized protein</fullName>
    </submittedName>
</protein>
<dbReference type="HOGENOM" id="CLU_3028127_0_0_10"/>
<dbReference type="EMBL" id="ABYH01000432">
    <property type="protein sequence ID" value="EEC94257.1"/>
    <property type="molecule type" value="Genomic_DNA"/>
</dbReference>
<proteinExistence type="predicted"/>
<sequence>MHQAAYIKIGYKIVVAYWNVGYDIVIMRVCQIDITGRRWRRIRRQTQTDADLFCR</sequence>
<dbReference type="AlphaFoldDB" id="B7BH40"/>
<reference evidence="1 2" key="1">
    <citation type="submission" date="2008-10" db="EMBL/GenBank/DDBJ databases">
        <title>Draft genome sequence of Parabacteroides johnsonii (DSM 18315).</title>
        <authorList>
            <person name="Sudarsanam P."/>
            <person name="Ley R."/>
            <person name="Guruge J."/>
            <person name="Turnbaugh P.J."/>
            <person name="Mahowald M."/>
            <person name="Liep D."/>
            <person name="Gordon J."/>
        </authorList>
    </citation>
    <scope>NUCLEOTIDE SEQUENCE [LARGE SCALE GENOMIC DNA]</scope>
    <source>
        <strain evidence="1 2">DSM 18315</strain>
    </source>
</reference>
<reference evidence="1 2" key="2">
    <citation type="submission" date="2008-10" db="EMBL/GenBank/DDBJ databases">
        <authorList>
            <person name="Fulton L."/>
            <person name="Clifton S."/>
            <person name="Fulton B."/>
            <person name="Xu J."/>
            <person name="Minx P."/>
            <person name="Pepin K.H."/>
            <person name="Johnson M."/>
            <person name="Bhonagiri V."/>
            <person name="Nash W.E."/>
            <person name="Mardis E.R."/>
            <person name="Wilson R.K."/>
        </authorList>
    </citation>
    <scope>NUCLEOTIDE SEQUENCE [LARGE SCALE GENOMIC DNA]</scope>
    <source>
        <strain evidence="1 2">DSM 18315</strain>
    </source>
</reference>
<comment type="caution">
    <text evidence="1">The sequence shown here is derived from an EMBL/GenBank/DDBJ whole genome shotgun (WGS) entry which is preliminary data.</text>
</comment>
<organism evidence="1 2">
    <name type="scientific">Parabacteroides johnsonii DSM 18315</name>
    <dbReference type="NCBI Taxonomy" id="537006"/>
    <lineage>
        <taxon>Bacteria</taxon>
        <taxon>Pseudomonadati</taxon>
        <taxon>Bacteroidota</taxon>
        <taxon>Bacteroidia</taxon>
        <taxon>Bacteroidales</taxon>
        <taxon>Tannerellaceae</taxon>
        <taxon>Parabacteroides</taxon>
    </lineage>
</organism>
<name>B7BH40_9BACT</name>
<dbReference type="Proteomes" id="UP000005510">
    <property type="component" value="Unassembled WGS sequence"/>
</dbReference>
<dbReference type="STRING" id="537006.PRABACTJOHN_04388"/>